<evidence type="ECO:0000256" key="3">
    <source>
        <dbReference type="ARBA" id="ARBA00012438"/>
    </source>
</evidence>
<keyword evidence="9" id="KW-0902">Two-component regulatory system</keyword>
<dbReference type="EC" id="2.7.13.3" evidence="3"/>
<evidence type="ECO:0000256" key="8">
    <source>
        <dbReference type="ARBA" id="ARBA00022989"/>
    </source>
</evidence>
<proteinExistence type="predicted"/>
<dbReference type="Pfam" id="PF00672">
    <property type="entry name" value="HAMP"/>
    <property type="match status" value="1"/>
</dbReference>
<dbReference type="PROSITE" id="PS50885">
    <property type="entry name" value="HAMP"/>
    <property type="match status" value="1"/>
</dbReference>
<dbReference type="Proteomes" id="UP001595767">
    <property type="component" value="Unassembled WGS sequence"/>
</dbReference>
<dbReference type="SUPFAM" id="SSF55874">
    <property type="entry name" value="ATPase domain of HSP90 chaperone/DNA topoisomerase II/histidine kinase"/>
    <property type="match status" value="1"/>
</dbReference>
<dbReference type="InterPro" id="IPR004358">
    <property type="entry name" value="Sig_transdc_His_kin-like_C"/>
</dbReference>
<dbReference type="InterPro" id="IPR003660">
    <property type="entry name" value="HAMP_dom"/>
</dbReference>
<dbReference type="CDD" id="cd06225">
    <property type="entry name" value="HAMP"/>
    <property type="match status" value="1"/>
</dbReference>
<feature type="coiled-coil region" evidence="11">
    <location>
        <begin position="234"/>
        <end position="261"/>
    </location>
</feature>
<name>A0ABV8L900_9NOCA</name>
<dbReference type="EMBL" id="JBHSBA010000014">
    <property type="protein sequence ID" value="MFC4127290.1"/>
    <property type="molecule type" value="Genomic_DNA"/>
</dbReference>
<dbReference type="InterPro" id="IPR050428">
    <property type="entry name" value="TCS_sensor_his_kinase"/>
</dbReference>
<evidence type="ECO:0000256" key="10">
    <source>
        <dbReference type="ARBA" id="ARBA00023136"/>
    </source>
</evidence>
<evidence type="ECO:0000259" key="14">
    <source>
        <dbReference type="PROSITE" id="PS50885"/>
    </source>
</evidence>
<evidence type="ECO:0000256" key="6">
    <source>
        <dbReference type="ARBA" id="ARBA00022692"/>
    </source>
</evidence>
<dbReference type="Pfam" id="PF02518">
    <property type="entry name" value="HATPase_c"/>
    <property type="match status" value="1"/>
</dbReference>
<keyword evidence="10 12" id="KW-0472">Membrane</keyword>
<evidence type="ECO:0000259" key="13">
    <source>
        <dbReference type="PROSITE" id="PS50109"/>
    </source>
</evidence>
<dbReference type="SMART" id="SM00388">
    <property type="entry name" value="HisKA"/>
    <property type="match status" value="1"/>
</dbReference>
<dbReference type="SUPFAM" id="SSF47384">
    <property type="entry name" value="Homodimeric domain of signal transducing histidine kinase"/>
    <property type="match status" value="1"/>
</dbReference>
<keyword evidence="7" id="KW-0418">Kinase</keyword>
<dbReference type="CDD" id="cd00075">
    <property type="entry name" value="HATPase"/>
    <property type="match status" value="1"/>
</dbReference>
<evidence type="ECO:0000313" key="16">
    <source>
        <dbReference type="Proteomes" id="UP001595767"/>
    </source>
</evidence>
<sequence length="470" mass="49955">MASATGSMSKADRASRWPVRWRGLRGRVMAAFVLGAGLVALVLAGSVYGISTSYMESQRVRSIERAVNIHAELLRLRLDDPALSGDEAIAELALPTGTIAMLHRGSTWSIADADDGITAAPPVVDPTVAVPQAATRVELAGVPYLRVWAPVDDTAVLYEFAPVQELDSTLAMLRTILLACAALSVTVAAAVGAWAADRALSPLRQVSATASRIASGEQDLRLAHSTDEDLSTTVNSFNAMVDALQRRIERERRLVSDLSHELRTPLTTLTTSATVLAGHREELSQRPRAALDLLVEETSYLRGLLDDMLALARAEAGIHRSEPAPLSLAELLGHLLSSRDSAPGLLDVRDEGMVRGRRMELERALVNLLANADRHGGGLVGARVEREGAEIRVIIDDAGPGVAVADRTRIFERFVTASRATAGTGIGLALVAETVAGHHGTLSCTDRPGGGARFTMSIPAMADFCHTIAN</sequence>
<accession>A0ABV8L900</accession>
<dbReference type="RefSeq" id="WP_378552588.1">
    <property type="nucleotide sequence ID" value="NZ_JBHSBA010000014.1"/>
</dbReference>
<dbReference type="InterPro" id="IPR003594">
    <property type="entry name" value="HATPase_dom"/>
</dbReference>
<keyword evidence="15" id="KW-0547">Nucleotide-binding</keyword>
<feature type="domain" description="HAMP" evidence="14">
    <location>
        <begin position="197"/>
        <end position="249"/>
    </location>
</feature>
<organism evidence="15 16">
    <name type="scientific">Nocardia rhizosphaerae</name>
    <dbReference type="NCBI Taxonomy" id="1691571"/>
    <lineage>
        <taxon>Bacteria</taxon>
        <taxon>Bacillati</taxon>
        <taxon>Actinomycetota</taxon>
        <taxon>Actinomycetes</taxon>
        <taxon>Mycobacteriales</taxon>
        <taxon>Nocardiaceae</taxon>
        <taxon>Nocardia</taxon>
    </lineage>
</organism>
<evidence type="ECO:0000313" key="15">
    <source>
        <dbReference type="EMBL" id="MFC4127290.1"/>
    </source>
</evidence>
<dbReference type="GO" id="GO:0005524">
    <property type="term" value="F:ATP binding"/>
    <property type="evidence" value="ECO:0007669"/>
    <property type="project" value="UniProtKB-KW"/>
</dbReference>
<feature type="domain" description="Histidine kinase" evidence="13">
    <location>
        <begin position="257"/>
        <end position="462"/>
    </location>
</feature>
<dbReference type="PANTHER" id="PTHR45436">
    <property type="entry name" value="SENSOR HISTIDINE KINASE YKOH"/>
    <property type="match status" value="1"/>
</dbReference>
<dbReference type="InterPro" id="IPR036890">
    <property type="entry name" value="HATPase_C_sf"/>
</dbReference>
<keyword evidence="5" id="KW-0808">Transferase</keyword>
<keyword evidence="16" id="KW-1185">Reference proteome</keyword>
<comment type="subcellular location">
    <subcellularLocation>
        <location evidence="2">Cell membrane</location>
    </subcellularLocation>
</comment>
<reference evidence="16" key="1">
    <citation type="journal article" date="2019" name="Int. J. Syst. Evol. Microbiol.">
        <title>The Global Catalogue of Microorganisms (GCM) 10K type strain sequencing project: providing services to taxonomists for standard genome sequencing and annotation.</title>
        <authorList>
            <consortium name="The Broad Institute Genomics Platform"/>
            <consortium name="The Broad Institute Genome Sequencing Center for Infectious Disease"/>
            <person name="Wu L."/>
            <person name="Ma J."/>
        </authorList>
    </citation>
    <scope>NUCLEOTIDE SEQUENCE [LARGE SCALE GENOMIC DNA]</scope>
    <source>
        <strain evidence="16">CGMCC 4.7204</strain>
    </source>
</reference>
<dbReference type="SMART" id="SM00304">
    <property type="entry name" value="HAMP"/>
    <property type="match status" value="1"/>
</dbReference>
<keyword evidence="15" id="KW-0067">ATP-binding</keyword>
<dbReference type="Pfam" id="PF00512">
    <property type="entry name" value="HisKA"/>
    <property type="match status" value="1"/>
</dbReference>
<dbReference type="PANTHER" id="PTHR45436:SF5">
    <property type="entry name" value="SENSOR HISTIDINE KINASE TRCS"/>
    <property type="match status" value="1"/>
</dbReference>
<dbReference type="Gene3D" id="1.10.287.130">
    <property type="match status" value="1"/>
</dbReference>
<dbReference type="PROSITE" id="PS50109">
    <property type="entry name" value="HIS_KIN"/>
    <property type="match status" value="1"/>
</dbReference>
<dbReference type="InterPro" id="IPR005467">
    <property type="entry name" value="His_kinase_dom"/>
</dbReference>
<evidence type="ECO:0000256" key="1">
    <source>
        <dbReference type="ARBA" id="ARBA00000085"/>
    </source>
</evidence>
<evidence type="ECO:0000256" key="7">
    <source>
        <dbReference type="ARBA" id="ARBA00022777"/>
    </source>
</evidence>
<evidence type="ECO:0000256" key="4">
    <source>
        <dbReference type="ARBA" id="ARBA00022553"/>
    </source>
</evidence>
<comment type="caution">
    <text evidence="15">The sequence shown here is derived from an EMBL/GenBank/DDBJ whole genome shotgun (WGS) entry which is preliminary data.</text>
</comment>
<gene>
    <name evidence="15" type="ORF">ACFOW8_20370</name>
</gene>
<evidence type="ECO:0000256" key="5">
    <source>
        <dbReference type="ARBA" id="ARBA00022679"/>
    </source>
</evidence>
<protein>
    <recommendedName>
        <fullName evidence="3">histidine kinase</fullName>
        <ecNumber evidence="3">2.7.13.3</ecNumber>
    </recommendedName>
</protein>
<comment type="catalytic activity">
    <reaction evidence="1">
        <text>ATP + protein L-histidine = ADP + protein N-phospho-L-histidine.</text>
        <dbReference type="EC" id="2.7.13.3"/>
    </reaction>
</comment>
<evidence type="ECO:0000256" key="11">
    <source>
        <dbReference type="SAM" id="Coils"/>
    </source>
</evidence>
<feature type="transmembrane region" description="Helical" evidence="12">
    <location>
        <begin position="176"/>
        <end position="196"/>
    </location>
</feature>
<evidence type="ECO:0000256" key="2">
    <source>
        <dbReference type="ARBA" id="ARBA00004236"/>
    </source>
</evidence>
<keyword evidence="6 12" id="KW-0812">Transmembrane</keyword>
<dbReference type="Gene3D" id="6.10.340.10">
    <property type="match status" value="1"/>
</dbReference>
<dbReference type="PRINTS" id="PR00344">
    <property type="entry name" value="BCTRLSENSOR"/>
</dbReference>
<keyword evidence="8 12" id="KW-1133">Transmembrane helix</keyword>
<evidence type="ECO:0000256" key="12">
    <source>
        <dbReference type="SAM" id="Phobius"/>
    </source>
</evidence>
<dbReference type="SMART" id="SM00387">
    <property type="entry name" value="HATPase_c"/>
    <property type="match status" value="1"/>
</dbReference>
<keyword evidence="11" id="KW-0175">Coiled coil</keyword>
<dbReference type="InterPro" id="IPR003661">
    <property type="entry name" value="HisK_dim/P_dom"/>
</dbReference>
<dbReference type="InterPro" id="IPR036097">
    <property type="entry name" value="HisK_dim/P_sf"/>
</dbReference>
<dbReference type="SUPFAM" id="SSF158472">
    <property type="entry name" value="HAMP domain-like"/>
    <property type="match status" value="1"/>
</dbReference>
<keyword evidence="4" id="KW-0597">Phosphoprotein</keyword>
<dbReference type="Gene3D" id="3.30.565.10">
    <property type="entry name" value="Histidine kinase-like ATPase, C-terminal domain"/>
    <property type="match status" value="1"/>
</dbReference>
<evidence type="ECO:0000256" key="9">
    <source>
        <dbReference type="ARBA" id="ARBA00023012"/>
    </source>
</evidence>